<dbReference type="NCBIfam" id="TIGR01946">
    <property type="entry name" value="rnfD"/>
    <property type="match status" value="1"/>
</dbReference>
<evidence type="ECO:0000256" key="8">
    <source>
        <dbReference type="ARBA" id="ARBA00022989"/>
    </source>
</evidence>
<feature type="transmembrane region" description="Helical" evidence="10">
    <location>
        <begin position="233"/>
        <end position="252"/>
    </location>
</feature>
<keyword evidence="7 10" id="KW-0249">Electron transport</keyword>
<gene>
    <name evidence="10" type="primary">rnfD</name>
    <name evidence="11" type="ORF">H9X81_00995</name>
</gene>
<keyword evidence="5 10" id="KW-0812">Transmembrane</keyword>
<reference evidence="11 12" key="1">
    <citation type="journal article" date="2021" name="Sci. Rep.">
        <title>The distribution of antibiotic resistance genes in chicken gut microbiota commensals.</title>
        <authorList>
            <person name="Juricova H."/>
            <person name="Matiasovicova J."/>
            <person name="Kubasova T."/>
            <person name="Cejkova D."/>
            <person name="Rychlik I."/>
        </authorList>
    </citation>
    <scope>NUCLEOTIDE SEQUENCE [LARGE SCALE GENOMIC DNA]</scope>
    <source>
        <strain evidence="11 12">An564</strain>
    </source>
</reference>
<dbReference type="InterPro" id="IPR004338">
    <property type="entry name" value="NqrB/RnfD"/>
</dbReference>
<keyword evidence="2 10" id="KW-0597">Phosphoprotein</keyword>
<comment type="subunit">
    <text evidence="10">The complex is composed of six subunits: RnfA, RnfB, RnfC, RnfD, RnfE and RnfG.</text>
</comment>
<keyword evidence="4 10" id="KW-0288">FMN</keyword>
<dbReference type="EMBL" id="JACSNR010000001">
    <property type="protein sequence ID" value="MBM6922270.1"/>
    <property type="molecule type" value="Genomic_DNA"/>
</dbReference>
<name>A0ABS2GIH7_9FIRM</name>
<keyword evidence="10" id="KW-1003">Cell membrane</keyword>
<proteinExistence type="inferred from homology"/>
<evidence type="ECO:0000256" key="9">
    <source>
        <dbReference type="ARBA" id="ARBA00023136"/>
    </source>
</evidence>
<dbReference type="Pfam" id="PF03116">
    <property type="entry name" value="NQR2_RnfD_RnfE"/>
    <property type="match status" value="1"/>
</dbReference>
<evidence type="ECO:0000313" key="11">
    <source>
        <dbReference type="EMBL" id="MBM6922270.1"/>
    </source>
</evidence>
<sequence>MTNKLTVSPSPHIKDKVTTSSLMLNVIIALVPAAVASVVIFGISSLILIATCVITCVVGEYLFNVVCKKPQTIGDLSAVVTGILLAFNLPSTFPIWMAVVGSLFAIVMVKNLFGGIGQNFANPAIAGRVILLISFSGPMTSWMIPEKAVGGFRLVSGATPLAVNALGNTADLPSYADMFLGLRGGSLGETCILALLIGGIFLIVRGVIKPIIPVAFLGTIAVFALLVGQDPLFHLMAGGAVLGAFFMATDYVTSPVTDMGKLIFGIGCGLITMVIRVYGNYPEGVSFAILLMNVIAPHIDSLTKSKPFGGVVAK</sequence>
<evidence type="ECO:0000256" key="10">
    <source>
        <dbReference type="HAMAP-Rule" id="MF_00462"/>
    </source>
</evidence>
<keyword evidence="3 10" id="KW-0285">Flavoprotein</keyword>
<comment type="cofactor">
    <cofactor evidence="10">
        <name>FMN</name>
        <dbReference type="ChEBI" id="CHEBI:58210"/>
    </cofactor>
</comment>
<feature type="transmembrane region" description="Helical" evidence="10">
    <location>
        <begin position="187"/>
        <end position="204"/>
    </location>
</feature>
<comment type="caution">
    <text evidence="11">The sequence shown here is derived from an EMBL/GenBank/DDBJ whole genome shotgun (WGS) entry which is preliminary data.</text>
</comment>
<dbReference type="InterPro" id="IPR011303">
    <property type="entry name" value="RnfD_bac"/>
</dbReference>
<comment type="similarity">
    <text evidence="10">Belongs to the NqrB/RnfD family.</text>
</comment>
<dbReference type="HAMAP" id="MF_00462">
    <property type="entry name" value="RsxD_RnfD"/>
    <property type="match status" value="1"/>
</dbReference>
<comment type="function">
    <text evidence="10">Part of a membrane-bound complex that couples electron transfer with translocation of ions across the membrane.</text>
</comment>
<keyword evidence="6 10" id="KW-1278">Translocase</keyword>
<keyword evidence="1 10" id="KW-0813">Transport</keyword>
<evidence type="ECO:0000313" key="12">
    <source>
        <dbReference type="Proteomes" id="UP000724149"/>
    </source>
</evidence>
<keyword evidence="9 10" id="KW-0472">Membrane</keyword>
<feature type="transmembrane region" description="Helical" evidence="10">
    <location>
        <begin position="95"/>
        <end position="113"/>
    </location>
</feature>
<feature type="transmembrane region" description="Helical" evidence="10">
    <location>
        <begin position="73"/>
        <end position="89"/>
    </location>
</feature>
<keyword evidence="8 10" id="KW-1133">Transmembrane helix</keyword>
<comment type="subcellular location">
    <subcellularLocation>
        <location evidence="10">Cell membrane</location>
        <topology evidence="10">Multi-pass membrane protein</topology>
    </subcellularLocation>
</comment>
<feature type="transmembrane region" description="Helical" evidence="10">
    <location>
        <begin position="47"/>
        <end position="66"/>
    </location>
</feature>
<evidence type="ECO:0000256" key="4">
    <source>
        <dbReference type="ARBA" id="ARBA00022643"/>
    </source>
</evidence>
<evidence type="ECO:0000256" key="2">
    <source>
        <dbReference type="ARBA" id="ARBA00022553"/>
    </source>
</evidence>
<evidence type="ECO:0000256" key="1">
    <source>
        <dbReference type="ARBA" id="ARBA00022448"/>
    </source>
</evidence>
<dbReference type="RefSeq" id="WP_177503015.1">
    <property type="nucleotide sequence ID" value="NZ_JACSNR010000001.1"/>
</dbReference>
<dbReference type="PANTHER" id="PTHR30578:SF0">
    <property type="entry name" value="ION-TRANSLOCATING OXIDOREDUCTASE COMPLEX SUBUNIT D"/>
    <property type="match status" value="1"/>
</dbReference>
<feature type="modified residue" description="FMN phosphoryl threonine" evidence="10">
    <location>
        <position position="159"/>
    </location>
</feature>
<evidence type="ECO:0000256" key="6">
    <source>
        <dbReference type="ARBA" id="ARBA00022967"/>
    </source>
</evidence>
<evidence type="ECO:0000256" key="7">
    <source>
        <dbReference type="ARBA" id="ARBA00022982"/>
    </source>
</evidence>
<dbReference type="EC" id="7.-.-.-" evidence="10"/>
<dbReference type="Proteomes" id="UP000724149">
    <property type="component" value="Unassembled WGS sequence"/>
</dbReference>
<evidence type="ECO:0000256" key="3">
    <source>
        <dbReference type="ARBA" id="ARBA00022630"/>
    </source>
</evidence>
<evidence type="ECO:0000256" key="5">
    <source>
        <dbReference type="ARBA" id="ARBA00022692"/>
    </source>
</evidence>
<organism evidence="11 12">
    <name type="scientific">Hydrogenoanaerobacterium saccharovorans</name>
    <dbReference type="NCBI Taxonomy" id="474960"/>
    <lineage>
        <taxon>Bacteria</taxon>
        <taxon>Bacillati</taxon>
        <taxon>Bacillota</taxon>
        <taxon>Clostridia</taxon>
        <taxon>Eubacteriales</taxon>
        <taxon>Oscillospiraceae</taxon>
        <taxon>Hydrogenoanaerobacterium</taxon>
    </lineage>
</organism>
<dbReference type="PANTHER" id="PTHR30578">
    <property type="entry name" value="ELECTRON TRANSPORT COMPLEX PROTEIN RNFD"/>
    <property type="match status" value="1"/>
</dbReference>
<keyword evidence="12" id="KW-1185">Reference proteome</keyword>
<feature type="transmembrane region" description="Helical" evidence="10">
    <location>
        <begin position="125"/>
        <end position="144"/>
    </location>
</feature>
<feature type="transmembrane region" description="Helical" evidence="10">
    <location>
        <begin position="211"/>
        <end position="227"/>
    </location>
</feature>
<feature type="transmembrane region" description="Helical" evidence="10">
    <location>
        <begin position="21"/>
        <end position="41"/>
    </location>
</feature>
<feature type="transmembrane region" description="Helical" evidence="10">
    <location>
        <begin position="259"/>
        <end position="278"/>
    </location>
</feature>
<protein>
    <recommendedName>
        <fullName evidence="10">Ion-translocating oxidoreductase complex subunit D</fullName>
        <ecNumber evidence="10">7.-.-.-</ecNumber>
    </recommendedName>
    <alternativeName>
        <fullName evidence="10">Rnf electron transport complex subunit D</fullName>
    </alternativeName>
</protein>
<accession>A0ABS2GIH7</accession>